<feature type="chain" id="PRO_5031563559" evidence="13">
    <location>
        <begin position="22"/>
        <end position="668"/>
    </location>
</feature>
<dbReference type="PANTHER" id="PTHR32552">
    <property type="entry name" value="FERRICHROME IRON RECEPTOR-RELATED"/>
    <property type="match status" value="1"/>
</dbReference>
<dbReference type="CDD" id="cd01347">
    <property type="entry name" value="ligand_gated_channel"/>
    <property type="match status" value="1"/>
</dbReference>
<proteinExistence type="inferred from homology"/>
<feature type="domain" description="TonB-dependent receptor-like beta-barrel" evidence="14">
    <location>
        <begin position="261"/>
        <end position="634"/>
    </location>
</feature>
<keyword evidence="3 11" id="KW-1134">Transmembrane beta strand</keyword>
<evidence type="ECO:0000256" key="11">
    <source>
        <dbReference type="PROSITE-ProRule" id="PRU01360"/>
    </source>
</evidence>
<evidence type="ECO:0000256" key="9">
    <source>
        <dbReference type="ARBA" id="ARBA00023136"/>
    </source>
</evidence>
<feature type="domain" description="TonB-dependent receptor plug" evidence="15">
    <location>
        <begin position="44"/>
        <end position="147"/>
    </location>
</feature>
<dbReference type="InterPro" id="IPR012910">
    <property type="entry name" value="Plug_dom"/>
</dbReference>
<dbReference type="InterPro" id="IPR039426">
    <property type="entry name" value="TonB-dep_rcpt-like"/>
</dbReference>
<keyword evidence="8 12" id="KW-0798">TonB box</keyword>
<dbReference type="EMBL" id="PUJV01000034">
    <property type="protein sequence ID" value="NHB98387.1"/>
    <property type="molecule type" value="Genomic_DNA"/>
</dbReference>
<keyword evidence="10 11" id="KW-0998">Cell outer membrane</keyword>
<gene>
    <name evidence="16" type="ORF">C5470_19335</name>
</gene>
<dbReference type="RefSeq" id="WP_166291263.1">
    <property type="nucleotide sequence ID" value="NZ_CAWPIE010000034.1"/>
</dbReference>
<reference evidence="16 17" key="1">
    <citation type="submission" date="2018-02" db="EMBL/GenBank/DDBJ databases">
        <authorList>
            <person name="Machado R.A."/>
        </authorList>
    </citation>
    <scope>NUCLEOTIDE SEQUENCE [LARGE SCALE GENOMIC DNA]</scope>
    <source>
        <strain evidence="16 17">DSM 23271</strain>
    </source>
</reference>
<sequence>MKRKYTKASVLCCLISPVVWAENSPVTTEDALVVTANKREEALNKIDGSVLVKTGEELEHTGITQVQDLERAFPGLQIRSHGNRTYSATTIRGISSPDFYSPSIRIYVDGVPQDHQFLTQELINVERVELLRGPQGTLYGGNAQAGVINIITRSPKAGPWLNLSGNYSKLKQGGSFSGSIPLIEDLLYGSTSLRWVKEPGQIDALNHGGKNIDSSKTWLGKGQLTFAPEDSPFSAEFSFAHEDLHSHEEIYLTDEQFRQKKYDGPIPDLTRQVDSYALKAEYNFGSSTLTSVTSYQDRDIYRDFIGGKWKEKHHATTQELRLNSDFSNGVTSVLGGWFSDESNKHHTSSYPGYYGDAFNTIKGRSLALFGEVKLPVASQWDLTLGGRLSHEKSQIDYSGRAGMMAVEAFDNQVSSNEFTPKAALGWQLTPDTRFYLSATKGYKPGGFNNIVSSANDRKSYNTETSDNYEFGWHTSFFDNVMTLDSAVYYIRSKDKQIYVGPVAMQSIRNAGKAESKGIELNSQIKPMQGIKLSLGGSVSKSNFTHTTDTETGVSYDNKRLPYAPDVMLNAGFDYLIDQTLLPGNLYFSAGARYYSKSYFDAANTLEQGGYTLYDASLSLEMTHGVNIKLYGENLGDKKYRVSSFQVGPNTLNMISKGLNVGLDVSVAL</sequence>
<evidence type="ECO:0000313" key="17">
    <source>
        <dbReference type="Proteomes" id="UP000547931"/>
    </source>
</evidence>
<evidence type="ECO:0000256" key="10">
    <source>
        <dbReference type="ARBA" id="ARBA00023237"/>
    </source>
</evidence>
<keyword evidence="2 11" id="KW-0813">Transport</keyword>
<dbReference type="AlphaFoldDB" id="A0A7X5TNJ9"/>
<feature type="signal peptide" evidence="13">
    <location>
        <begin position="1"/>
        <end position="21"/>
    </location>
</feature>
<comment type="subcellular location">
    <subcellularLocation>
        <location evidence="1 11">Cell outer membrane</location>
        <topology evidence="1 11">Multi-pass membrane protein</topology>
    </subcellularLocation>
</comment>
<evidence type="ECO:0000256" key="2">
    <source>
        <dbReference type="ARBA" id="ARBA00022448"/>
    </source>
</evidence>
<dbReference type="GO" id="GO:0009279">
    <property type="term" value="C:cell outer membrane"/>
    <property type="evidence" value="ECO:0007669"/>
    <property type="project" value="UniProtKB-SubCell"/>
</dbReference>
<dbReference type="PANTHER" id="PTHR32552:SF81">
    <property type="entry name" value="TONB-DEPENDENT OUTER MEMBRANE RECEPTOR"/>
    <property type="match status" value="1"/>
</dbReference>
<accession>A0A7X5TNJ9</accession>
<evidence type="ECO:0000256" key="8">
    <source>
        <dbReference type="ARBA" id="ARBA00023077"/>
    </source>
</evidence>
<evidence type="ECO:0000256" key="1">
    <source>
        <dbReference type="ARBA" id="ARBA00004571"/>
    </source>
</evidence>
<evidence type="ECO:0000259" key="14">
    <source>
        <dbReference type="Pfam" id="PF00593"/>
    </source>
</evidence>
<keyword evidence="7" id="KW-0406">Ion transport</keyword>
<evidence type="ECO:0000313" key="16">
    <source>
        <dbReference type="EMBL" id="NHB98387.1"/>
    </source>
</evidence>
<keyword evidence="6" id="KW-0408">Iron</keyword>
<dbReference type="GO" id="GO:0006826">
    <property type="term" value="P:iron ion transport"/>
    <property type="evidence" value="ECO:0007669"/>
    <property type="project" value="UniProtKB-KW"/>
</dbReference>
<dbReference type="PROSITE" id="PS52016">
    <property type="entry name" value="TONB_DEPENDENT_REC_3"/>
    <property type="match status" value="1"/>
</dbReference>
<evidence type="ECO:0000256" key="4">
    <source>
        <dbReference type="ARBA" id="ARBA00022496"/>
    </source>
</evidence>
<dbReference type="SUPFAM" id="SSF56935">
    <property type="entry name" value="Porins"/>
    <property type="match status" value="1"/>
</dbReference>
<evidence type="ECO:0000256" key="5">
    <source>
        <dbReference type="ARBA" id="ARBA00022692"/>
    </source>
</evidence>
<dbReference type="Gene3D" id="2.40.170.20">
    <property type="entry name" value="TonB-dependent receptor, beta-barrel domain"/>
    <property type="match status" value="1"/>
</dbReference>
<evidence type="ECO:0000256" key="13">
    <source>
        <dbReference type="SAM" id="SignalP"/>
    </source>
</evidence>
<comment type="similarity">
    <text evidence="11 12">Belongs to the TonB-dependent receptor family.</text>
</comment>
<keyword evidence="9 11" id="KW-0472">Membrane</keyword>
<keyword evidence="4" id="KW-0410">Iron transport</keyword>
<comment type="caution">
    <text evidence="16">The sequence shown here is derived from an EMBL/GenBank/DDBJ whole genome shotgun (WGS) entry which is preliminary data.</text>
</comment>
<evidence type="ECO:0000256" key="7">
    <source>
        <dbReference type="ARBA" id="ARBA00023065"/>
    </source>
</evidence>
<dbReference type="Proteomes" id="UP000547931">
    <property type="component" value="Unassembled WGS sequence"/>
</dbReference>
<dbReference type="Pfam" id="PF07715">
    <property type="entry name" value="Plug"/>
    <property type="match status" value="1"/>
</dbReference>
<organism evidence="16 17">
    <name type="scientific">Photorhabdus stackebrandtii</name>
    <dbReference type="NCBI Taxonomy" id="1123042"/>
    <lineage>
        <taxon>Bacteria</taxon>
        <taxon>Pseudomonadati</taxon>
        <taxon>Pseudomonadota</taxon>
        <taxon>Gammaproteobacteria</taxon>
        <taxon>Enterobacterales</taxon>
        <taxon>Morganellaceae</taxon>
        <taxon>Photorhabdus</taxon>
    </lineage>
</organism>
<dbReference type="InterPro" id="IPR036942">
    <property type="entry name" value="Beta-barrel_TonB_sf"/>
</dbReference>
<keyword evidence="5 11" id="KW-0812">Transmembrane</keyword>
<dbReference type="Pfam" id="PF00593">
    <property type="entry name" value="TonB_dep_Rec_b-barrel"/>
    <property type="match status" value="1"/>
</dbReference>
<evidence type="ECO:0000256" key="6">
    <source>
        <dbReference type="ARBA" id="ARBA00023004"/>
    </source>
</evidence>
<evidence type="ECO:0000256" key="3">
    <source>
        <dbReference type="ARBA" id="ARBA00022452"/>
    </source>
</evidence>
<evidence type="ECO:0000256" key="12">
    <source>
        <dbReference type="RuleBase" id="RU003357"/>
    </source>
</evidence>
<keyword evidence="16" id="KW-0675">Receptor</keyword>
<name>A0A7X5TNJ9_9GAMM</name>
<evidence type="ECO:0000259" key="15">
    <source>
        <dbReference type="Pfam" id="PF07715"/>
    </source>
</evidence>
<keyword evidence="17" id="KW-1185">Reference proteome</keyword>
<keyword evidence="13" id="KW-0732">Signal</keyword>
<protein>
    <submittedName>
        <fullName evidence="16">TonB-dependent receptor</fullName>
    </submittedName>
</protein>
<dbReference type="InterPro" id="IPR000531">
    <property type="entry name" value="Beta-barrel_TonB"/>
</dbReference>